<evidence type="ECO:0000256" key="2">
    <source>
        <dbReference type="ARBA" id="ARBA00022741"/>
    </source>
</evidence>
<dbReference type="InterPro" id="IPR014729">
    <property type="entry name" value="Rossmann-like_a/b/a_fold"/>
</dbReference>
<reference evidence="6 7" key="1">
    <citation type="submission" date="2019-08" db="EMBL/GenBank/DDBJ databases">
        <title>Seonamhaeicola sediminis sp. nov., isolated from marine sediment.</title>
        <authorList>
            <person name="Cao W.R."/>
        </authorList>
    </citation>
    <scope>NUCLEOTIDE SEQUENCE [LARGE SCALE GENOMIC DNA]</scope>
    <source>
        <strain evidence="6 7">B011</strain>
    </source>
</reference>
<protein>
    <recommendedName>
        <fullName evidence="5">Glutamyl/glutaminyl-tRNA synthetase class Ib catalytic domain-containing protein</fullName>
    </recommendedName>
</protein>
<dbReference type="PROSITE" id="PS00178">
    <property type="entry name" value="AA_TRNA_LIGASE_I"/>
    <property type="match status" value="1"/>
</dbReference>
<keyword evidence="4" id="KW-0030">Aminoacyl-tRNA synthetase</keyword>
<keyword evidence="7" id="KW-1185">Reference proteome</keyword>
<evidence type="ECO:0000259" key="5">
    <source>
        <dbReference type="Pfam" id="PF00749"/>
    </source>
</evidence>
<evidence type="ECO:0000313" key="6">
    <source>
        <dbReference type="EMBL" id="TYA63911.1"/>
    </source>
</evidence>
<dbReference type="Gene3D" id="3.40.50.620">
    <property type="entry name" value="HUPs"/>
    <property type="match status" value="1"/>
</dbReference>
<comment type="caution">
    <text evidence="6">The sequence shown here is derived from an EMBL/GenBank/DDBJ whole genome shotgun (WGS) entry which is preliminary data.</text>
</comment>
<dbReference type="EMBL" id="VSDQ01000902">
    <property type="protein sequence ID" value="TYA63911.1"/>
    <property type="molecule type" value="Genomic_DNA"/>
</dbReference>
<dbReference type="InterPro" id="IPR020058">
    <property type="entry name" value="Glu/Gln-tRNA-synth_Ib_cat-dom"/>
</dbReference>
<dbReference type="GO" id="GO:0006418">
    <property type="term" value="P:tRNA aminoacylation for protein translation"/>
    <property type="evidence" value="ECO:0007669"/>
    <property type="project" value="InterPro"/>
</dbReference>
<evidence type="ECO:0000313" key="7">
    <source>
        <dbReference type="Proteomes" id="UP000323930"/>
    </source>
</evidence>
<dbReference type="InterPro" id="IPR001412">
    <property type="entry name" value="aa-tRNA-synth_I_CS"/>
</dbReference>
<dbReference type="Proteomes" id="UP000323930">
    <property type="component" value="Unassembled WGS sequence"/>
</dbReference>
<dbReference type="RefSeq" id="WP_148546099.1">
    <property type="nucleotide sequence ID" value="NZ_VSDQ01000902.1"/>
</dbReference>
<dbReference type="SUPFAM" id="SSF52374">
    <property type="entry name" value="Nucleotidylyl transferase"/>
    <property type="match status" value="1"/>
</dbReference>
<feature type="domain" description="Glutamyl/glutaminyl-tRNA synthetase class Ib catalytic" evidence="5">
    <location>
        <begin position="28"/>
        <end position="54"/>
    </location>
</feature>
<accession>A0A5D0GY75</accession>
<keyword evidence="3" id="KW-0067">ATP-binding</keyword>
<organism evidence="6 7">
    <name type="scientific">Seonamhaeicola marinus</name>
    <dbReference type="NCBI Taxonomy" id="1912246"/>
    <lineage>
        <taxon>Bacteria</taxon>
        <taxon>Pseudomonadati</taxon>
        <taxon>Bacteroidota</taxon>
        <taxon>Flavobacteriia</taxon>
        <taxon>Flavobacteriales</taxon>
        <taxon>Flavobacteriaceae</taxon>
    </lineage>
</organism>
<evidence type="ECO:0000256" key="3">
    <source>
        <dbReference type="ARBA" id="ARBA00022840"/>
    </source>
</evidence>
<keyword evidence="1" id="KW-0436">Ligase</keyword>
<dbReference type="GO" id="GO:0005524">
    <property type="term" value="F:ATP binding"/>
    <property type="evidence" value="ECO:0007669"/>
    <property type="project" value="UniProtKB-KW"/>
</dbReference>
<keyword evidence="2" id="KW-0547">Nucleotide-binding</keyword>
<proteinExistence type="predicted"/>
<dbReference type="GO" id="GO:0004812">
    <property type="term" value="F:aminoacyl-tRNA ligase activity"/>
    <property type="evidence" value="ECO:0007669"/>
    <property type="project" value="UniProtKB-KW"/>
</dbReference>
<evidence type="ECO:0000256" key="1">
    <source>
        <dbReference type="ARBA" id="ARBA00022598"/>
    </source>
</evidence>
<sequence length="56" mass="6344">MSEERKPLNFIEQIIEEDLANGMSKNTLRFRFPPEPNGYLHIGHTKAIGISFGLGE</sequence>
<evidence type="ECO:0000256" key="4">
    <source>
        <dbReference type="ARBA" id="ARBA00023146"/>
    </source>
</evidence>
<name>A0A5D0GY75_9FLAO</name>
<dbReference type="OrthoDB" id="9807503at2"/>
<gene>
    <name evidence="6" type="ORF">FUA24_24715</name>
</gene>
<feature type="non-terminal residue" evidence="6">
    <location>
        <position position="56"/>
    </location>
</feature>
<dbReference type="AlphaFoldDB" id="A0A5D0GY75"/>
<dbReference type="Pfam" id="PF00749">
    <property type="entry name" value="tRNA-synt_1c"/>
    <property type="match status" value="1"/>
</dbReference>